<dbReference type="RefSeq" id="WP_143488283.1">
    <property type="nucleotide sequence ID" value="NZ_VJOY01000006.1"/>
</dbReference>
<keyword evidence="3" id="KW-1185">Reference proteome</keyword>
<dbReference type="EMBL" id="VJOY01000006">
    <property type="protein sequence ID" value="TRX74981.1"/>
    <property type="molecule type" value="Genomic_DNA"/>
</dbReference>
<dbReference type="Proteomes" id="UP000315235">
    <property type="component" value="Unassembled WGS sequence"/>
</dbReference>
<gene>
    <name evidence="2" type="ORF">FM069_10685</name>
</gene>
<comment type="caution">
    <text evidence="2">The sequence shown here is derived from an EMBL/GenBank/DDBJ whole genome shotgun (WGS) entry which is preliminary data.</text>
</comment>
<organism evidence="2 3">
    <name type="scientific">Pseudomonas mangiferae</name>
    <dbReference type="NCBI Taxonomy" id="2593654"/>
    <lineage>
        <taxon>Bacteria</taxon>
        <taxon>Pseudomonadati</taxon>
        <taxon>Pseudomonadota</taxon>
        <taxon>Gammaproteobacteria</taxon>
        <taxon>Pseudomonadales</taxon>
        <taxon>Pseudomonadaceae</taxon>
        <taxon>Pseudomonas</taxon>
    </lineage>
</organism>
<proteinExistence type="predicted"/>
<sequence length="139" mass="15050">MENNADQPVVNVNDVPEAEPELAAAETNPGEDKGDDKDKGASSVGDSKATDKIMSYVAVAIEKNKSKVLPLLKSKTGEASLAALKEDANVEKLARVVYALLPGVVRFALKEQVFVQFMLDNRSKLLDKLIQDEALQLQP</sequence>
<evidence type="ECO:0000313" key="2">
    <source>
        <dbReference type="EMBL" id="TRX74981.1"/>
    </source>
</evidence>
<accession>A0A553GZQ5</accession>
<name>A0A553GZQ5_9PSED</name>
<protein>
    <submittedName>
        <fullName evidence="2">Uncharacterized protein</fullName>
    </submittedName>
</protein>
<reference evidence="2 3" key="1">
    <citation type="submission" date="2019-07" db="EMBL/GenBank/DDBJ databases">
        <title>Pseudomonas mangiferae sp. nov., isolated from bark of mango tree in Thailand.</title>
        <authorList>
            <person name="Srisuk N."/>
            <person name="Anurat P."/>
        </authorList>
    </citation>
    <scope>NUCLEOTIDE SEQUENCE [LARGE SCALE GENOMIC DNA]</scope>
    <source>
        <strain evidence="2 3">DMKU_BBB3-04</strain>
    </source>
</reference>
<evidence type="ECO:0000256" key="1">
    <source>
        <dbReference type="SAM" id="MobiDB-lite"/>
    </source>
</evidence>
<evidence type="ECO:0000313" key="3">
    <source>
        <dbReference type="Proteomes" id="UP000315235"/>
    </source>
</evidence>
<dbReference type="OrthoDB" id="7011389at2"/>
<feature type="region of interest" description="Disordered" evidence="1">
    <location>
        <begin position="1"/>
        <end position="46"/>
    </location>
</feature>
<dbReference type="AlphaFoldDB" id="A0A553GZQ5"/>
<feature type="compositionally biased region" description="Basic and acidic residues" evidence="1">
    <location>
        <begin position="30"/>
        <end position="40"/>
    </location>
</feature>